<dbReference type="RefSeq" id="WP_201655036.1">
    <property type="nucleotide sequence ID" value="NZ_JAEQNC010000003.1"/>
</dbReference>
<dbReference type="InterPro" id="IPR005545">
    <property type="entry name" value="YCII"/>
</dbReference>
<dbReference type="AlphaFoldDB" id="A0A937CK26"/>
<proteinExistence type="inferred from homology"/>
<gene>
    <name evidence="3" type="ORF">JJB09_06740</name>
</gene>
<dbReference type="EMBL" id="JAEQNC010000003">
    <property type="protein sequence ID" value="MBL0371720.1"/>
    <property type="molecule type" value="Genomic_DNA"/>
</dbReference>
<organism evidence="3 4">
    <name type="scientific">Rhizobium setariae</name>
    <dbReference type="NCBI Taxonomy" id="2801340"/>
    <lineage>
        <taxon>Bacteria</taxon>
        <taxon>Pseudomonadati</taxon>
        <taxon>Pseudomonadota</taxon>
        <taxon>Alphaproteobacteria</taxon>
        <taxon>Hyphomicrobiales</taxon>
        <taxon>Rhizobiaceae</taxon>
        <taxon>Rhizobium/Agrobacterium group</taxon>
        <taxon>Rhizobium</taxon>
    </lineage>
</organism>
<evidence type="ECO:0000259" key="2">
    <source>
        <dbReference type="Pfam" id="PF03795"/>
    </source>
</evidence>
<accession>A0A937CK26</accession>
<dbReference type="Pfam" id="PF03795">
    <property type="entry name" value="YCII"/>
    <property type="match status" value="1"/>
</dbReference>
<evidence type="ECO:0000256" key="1">
    <source>
        <dbReference type="ARBA" id="ARBA00007689"/>
    </source>
</evidence>
<dbReference type="PANTHER" id="PTHR37828">
    <property type="entry name" value="GSR2449 PROTEIN"/>
    <property type="match status" value="1"/>
</dbReference>
<dbReference type="SUPFAM" id="SSF54909">
    <property type="entry name" value="Dimeric alpha+beta barrel"/>
    <property type="match status" value="1"/>
</dbReference>
<feature type="domain" description="YCII-related" evidence="2">
    <location>
        <begin position="1"/>
        <end position="72"/>
    </location>
</feature>
<evidence type="ECO:0000313" key="3">
    <source>
        <dbReference type="EMBL" id="MBL0371720.1"/>
    </source>
</evidence>
<evidence type="ECO:0000313" key="4">
    <source>
        <dbReference type="Proteomes" id="UP000633219"/>
    </source>
</evidence>
<comment type="similarity">
    <text evidence="1">Belongs to the YciI family.</text>
</comment>
<keyword evidence="4" id="KW-1185">Reference proteome</keyword>
<dbReference type="Proteomes" id="UP000633219">
    <property type="component" value="Unassembled WGS sequence"/>
</dbReference>
<protein>
    <submittedName>
        <fullName evidence="3">GTP cyclohydrolase</fullName>
    </submittedName>
</protein>
<reference evidence="3" key="1">
    <citation type="submission" date="2021-01" db="EMBL/GenBank/DDBJ databases">
        <title>Rhizobium sp. strain KVB221 16S ribosomal RNA gene Genome sequencing and assembly.</title>
        <authorList>
            <person name="Kang M."/>
        </authorList>
    </citation>
    <scope>NUCLEOTIDE SEQUENCE</scope>
    <source>
        <strain evidence="3">KVB221</strain>
    </source>
</reference>
<dbReference type="PANTHER" id="PTHR37828:SF1">
    <property type="entry name" value="YCII-RELATED DOMAIN-CONTAINING PROTEIN"/>
    <property type="match status" value="1"/>
</dbReference>
<dbReference type="InterPro" id="IPR011008">
    <property type="entry name" value="Dimeric_a/b-barrel"/>
</dbReference>
<name>A0A937CK26_9HYPH</name>
<sequence length="94" mass="10670">MLILSLTYTTEIEKADAFMEAHMTWVKRGYDEGWFVASGRKVPRTGGIILARGDRIEIEEFCESDPFVVNSIGQYEFFECAFTSTAEGFENLQA</sequence>
<comment type="caution">
    <text evidence="3">The sequence shown here is derived from an EMBL/GenBank/DDBJ whole genome shotgun (WGS) entry which is preliminary data.</text>
</comment>